<dbReference type="Proteomes" id="UP000634136">
    <property type="component" value="Unassembled WGS sequence"/>
</dbReference>
<organism evidence="3 4">
    <name type="scientific">Senna tora</name>
    <dbReference type="NCBI Taxonomy" id="362788"/>
    <lineage>
        <taxon>Eukaryota</taxon>
        <taxon>Viridiplantae</taxon>
        <taxon>Streptophyta</taxon>
        <taxon>Embryophyta</taxon>
        <taxon>Tracheophyta</taxon>
        <taxon>Spermatophyta</taxon>
        <taxon>Magnoliopsida</taxon>
        <taxon>eudicotyledons</taxon>
        <taxon>Gunneridae</taxon>
        <taxon>Pentapetalae</taxon>
        <taxon>rosids</taxon>
        <taxon>fabids</taxon>
        <taxon>Fabales</taxon>
        <taxon>Fabaceae</taxon>
        <taxon>Caesalpinioideae</taxon>
        <taxon>Cassia clade</taxon>
        <taxon>Senna</taxon>
    </lineage>
</organism>
<dbReference type="PANTHER" id="PTHR33595:SF4">
    <property type="entry name" value="EMB|CAB62340.1"/>
    <property type="match status" value="1"/>
</dbReference>
<feature type="compositionally biased region" description="Basic and acidic residues" evidence="1">
    <location>
        <begin position="82"/>
        <end position="95"/>
    </location>
</feature>
<dbReference type="OrthoDB" id="1898295at2759"/>
<evidence type="ECO:0000259" key="2">
    <source>
        <dbReference type="Pfam" id="PF25821"/>
    </source>
</evidence>
<dbReference type="AlphaFoldDB" id="A0A834WJS9"/>
<evidence type="ECO:0000313" key="4">
    <source>
        <dbReference type="Proteomes" id="UP000634136"/>
    </source>
</evidence>
<dbReference type="PANTHER" id="PTHR33595">
    <property type="entry name" value="VON WILLEBRAND FACTOR A DOMAIN PROTEIN"/>
    <property type="match status" value="1"/>
</dbReference>
<dbReference type="EMBL" id="JAAIUW010000008">
    <property type="protein sequence ID" value="KAF7819454.1"/>
    <property type="molecule type" value="Genomic_DNA"/>
</dbReference>
<gene>
    <name evidence="3" type="ORF">G2W53_024909</name>
</gene>
<protein>
    <recommendedName>
        <fullName evidence="2">DUF7950 domain-containing protein</fullName>
    </recommendedName>
</protein>
<accession>A0A834WJS9</accession>
<feature type="region of interest" description="Disordered" evidence="1">
    <location>
        <begin position="71"/>
        <end position="95"/>
    </location>
</feature>
<dbReference type="InterPro" id="IPR057710">
    <property type="entry name" value="DUF7950"/>
</dbReference>
<keyword evidence="4" id="KW-1185">Reference proteome</keyword>
<evidence type="ECO:0000256" key="1">
    <source>
        <dbReference type="SAM" id="MobiDB-lite"/>
    </source>
</evidence>
<evidence type="ECO:0000313" key="3">
    <source>
        <dbReference type="EMBL" id="KAF7819454.1"/>
    </source>
</evidence>
<feature type="domain" description="DUF7950" evidence="2">
    <location>
        <begin position="163"/>
        <end position="296"/>
    </location>
</feature>
<proteinExistence type="predicted"/>
<name>A0A834WJS9_9FABA</name>
<reference evidence="3" key="1">
    <citation type="submission" date="2020-09" db="EMBL/GenBank/DDBJ databases">
        <title>Genome-Enabled Discovery of Anthraquinone Biosynthesis in Senna tora.</title>
        <authorList>
            <person name="Kang S.-H."/>
            <person name="Pandey R.P."/>
            <person name="Lee C.-M."/>
            <person name="Sim J.-S."/>
            <person name="Jeong J.-T."/>
            <person name="Choi B.-S."/>
            <person name="Jung M."/>
            <person name="Ginzburg D."/>
            <person name="Zhao K."/>
            <person name="Won S.Y."/>
            <person name="Oh T.-J."/>
            <person name="Yu Y."/>
            <person name="Kim N.-H."/>
            <person name="Lee O.R."/>
            <person name="Lee T.-H."/>
            <person name="Bashyal P."/>
            <person name="Kim T.-S."/>
            <person name="Lee W.-H."/>
            <person name="Kawkins C."/>
            <person name="Kim C.-K."/>
            <person name="Kim J.S."/>
            <person name="Ahn B.O."/>
            <person name="Rhee S.Y."/>
            <person name="Sohng J.K."/>
        </authorList>
    </citation>
    <scope>NUCLEOTIDE SEQUENCE</scope>
    <source>
        <tissue evidence="3">Leaf</tissue>
    </source>
</reference>
<dbReference type="Pfam" id="PF25821">
    <property type="entry name" value="DUF7950"/>
    <property type="match status" value="1"/>
</dbReference>
<sequence>MDVGEGWRRSGIRCTGGAQDKTIMNRLMLRFRPIAPKPAAGGPLHGGSPAAVKEKVMVASRRTKRKYVRVGRNNSSKGCNNEVKEKKKNDQELKNRSAFTLQLLPEKNLSSNGGSWRVTDNKQDHENYLMMSDESGIISSNNNNNNNNDNPNGALDERAAGAVETWVTVDYVGERCMKEDARGGLGRTDTEKLRNLEGDTCPGFVSDGLNRVVWVNGAFREMVRVNEEGMVMEVRLLTKEKEKERSLMSYRELTCQAKVQYTWRKEKWSQMVVPCDAWRLDGGGFAWRLDVKAALSLDHRNGDLLALGYRNGMHSCPDGHAYKNINDALFFNLQGFNDLYYINDEAITFRFS</sequence>
<comment type="caution">
    <text evidence="3">The sequence shown here is derived from an EMBL/GenBank/DDBJ whole genome shotgun (WGS) entry which is preliminary data.</text>
</comment>